<accession>A0AAD1UN37</accession>
<evidence type="ECO:0000256" key="1">
    <source>
        <dbReference type="SAM" id="MobiDB-lite"/>
    </source>
</evidence>
<sequence>MYNLYQFEKDAKHEEKKMNYSQSMKLLKRHRVKERDRMVEQYKKRVTDFVNILEKVPMKQPDAYLTKLREDEAGRKKNKFMGNESMLYSLRTERQRIDEKERLNNLDVDPPKENALRLRPQDKSKEIVPPLRYSLRGNIENIYDSMTHKKYKNIQRVDKTEFDHKLKKFKKKFKNRLDHSIKNAKPFLKPKEKPDIFTKTHFKAAYDIYLNYNSCLQDDAAKEMRREEDMREKFLYPKFDLHKSHAEFSPQTRFERPNERNPRKSYNDKLQRTYEDFEIETDDSVVEIEKAPATHGAKRESINMFGHKKFVKSLSPQGRTSSIFDRESVDKQKEDFYQTKSTFKMSQNNQNMASFSRMTQFKTLKNKAQSVLEKSNYLRRKHFKGDTLHKGEGRLFMTKGLSN</sequence>
<evidence type="ECO:0000313" key="2">
    <source>
        <dbReference type="EMBL" id="CAI2371807.1"/>
    </source>
</evidence>
<name>A0AAD1UN37_EUPCR</name>
<keyword evidence="3" id="KW-1185">Reference proteome</keyword>
<comment type="caution">
    <text evidence="2">The sequence shown here is derived from an EMBL/GenBank/DDBJ whole genome shotgun (WGS) entry which is preliminary data.</text>
</comment>
<organism evidence="2 3">
    <name type="scientific">Euplotes crassus</name>
    <dbReference type="NCBI Taxonomy" id="5936"/>
    <lineage>
        <taxon>Eukaryota</taxon>
        <taxon>Sar</taxon>
        <taxon>Alveolata</taxon>
        <taxon>Ciliophora</taxon>
        <taxon>Intramacronucleata</taxon>
        <taxon>Spirotrichea</taxon>
        <taxon>Hypotrichia</taxon>
        <taxon>Euplotida</taxon>
        <taxon>Euplotidae</taxon>
        <taxon>Moneuplotes</taxon>
    </lineage>
</organism>
<reference evidence="2" key="1">
    <citation type="submission" date="2023-07" db="EMBL/GenBank/DDBJ databases">
        <authorList>
            <consortium name="AG Swart"/>
            <person name="Singh M."/>
            <person name="Singh A."/>
            <person name="Seah K."/>
            <person name="Emmerich C."/>
        </authorList>
    </citation>
    <scope>NUCLEOTIDE SEQUENCE</scope>
    <source>
        <strain evidence="2">DP1</strain>
    </source>
</reference>
<protein>
    <submittedName>
        <fullName evidence="2">Uncharacterized protein</fullName>
    </submittedName>
</protein>
<feature type="region of interest" description="Disordered" evidence="1">
    <location>
        <begin position="249"/>
        <end position="270"/>
    </location>
</feature>
<evidence type="ECO:0000313" key="3">
    <source>
        <dbReference type="Proteomes" id="UP001295684"/>
    </source>
</evidence>
<dbReference type="Proteomes" id="UP001295684">
    <property type="component" value="Unassembled WGS sequence"/>
</dbReference>
<proteinExistence type="predicted"/>
<gene>
    <name evidence="2" type="ORF">ECRASSUSDP1_LOCUS13132</name>
</gene>
<dbReference type="EMBL" id="CAMPGE010013064">
    <property type="protein sequence ID" value="CAI2371807.1"/>
    <property type="molecule type" value="Genomic_DNA"/>
</dbReference>
<feature type="compositionally biased region" description="Basic and acidic residues" evidence="1">
    <location>
        <begin position="253"/>
        <end position="270"/>
    </location>
</feature>
<dbReference type="AlphaFoldDB" id="A0AAD1UN37"/>